<comment type="similarity">
    <text evidence="1">Belongs to the LysR transcriptional regulatory family.</text>
</comment>
<dbReference type="Proteomes" id="UP001410394">
    <property type="component" value="Unassembled WGS sequence"/>
</dbReference>
<keyword evidence="3" id="KW-0238">DNA-binding</keyword>
<dbReference type="PANTHER" id="PTHR30126:SF91">
    <property type="entry name" value="LYSR FAMILY TRANSCRIPTIONAL REGULATOR"/>
    <property type="match status" value="1"/>
</dbReference>
<dbReference type="PROSITE" id="PS50931">
    <property type="entry name" value="HTH_LYSR"/>
    <property type="match status" value="1"/>
</dbReference>
<sequence length="297" mass="32137">MAAYTLDQFQVFLAVVDCGGFAAAARKLGRAQSAITYAIRALEEQTGLLLFDRAHYRPQLTDAGRALLPRARLLVEDLEDFQLHAEGFAHGVEAGLSLVVNEFSDMAPVIQALDSLHQAYPSVRVRVSIKPFADDLEMVRSGQALIGVVAAIAQIGNEFEARLLSEHSLVAVAAPGHPLAALNGPIALAQLRGQMQIVWTRASATADSSDFGVHALDAWHVTDLGLKRQLLCAGIGWGSMPRHLVQAEIEAGRLKVLQMESWEGRDQMPQFPSFVIRLKKVALGPAARHLIDALLSA</sequence>
<evidence type="ECO:0000256" key="4">
    <source>
        <dbReference type="ARBA" id="ARBA00023163"/>
    </source>
</evidence>
<keyword evidence="7" id="KW-1185">Reference proteome</keyword>
<proteinExistence type="inferred from homology"/>
<evidence type="ECO:0000313" key="6">
    <source>
        <dbReference type="EMBL" id="MEN3069048.1"/>
    </source>
</evidence>
<dbReference type="SUPFAM" id="SSF46785">
    <property type="entry name" value="Winged helix' DNA-binding domain"/>
    <property type="match status" value="1"/>
</dbReference>
<evidence type="ECO:0000313" key="7">
    <source>
        <dbReference type="Proteomes" id="UP001410394"/>
    </source>
</evidence>
<keyword evidence="2" id="KW-0805">Transcription regulation</keyword>
<gene>
    <name evidence="6" type="ORF">ABDB84_11210</name>
</gene>
<dbReference type="RefSeq" id="WP_345919815.1">
    <property type="nucleotide sequence ID" value="NZ_JBDIVE010000005.1"/>
</dbReference>
<name>A0ABU9YZ37_9RHOO</name>
<evidence type="ECO:0000256" key="1">
    <source>
        <dbReference type="ARBA" id="ARBA00009437"/>
    </source>
</evidence>
<dbReference type="Gene3D" id="1.10.10.10">
    <property type="entry name" value="Winged helix-like DNA-binding domain superfamily/Winged helix DNA-binding domain"/>
    <property type="match status" value="1"/>
</dbReference>
<dbReference type="InterPro" id="IPR005119">
    <property type="entry name" value="LysR_subst-bd"/>
</dbReference>
<dbReference type="Gene3D" id="3.40.190.290">
    <property type="match status" value="1"/>
</dbReference>
<comment type="caution">
    <text evidence="6">The sequence shown here is derived from an EMBL/GenBank/DDBJ whole genome shotgun (WGS) entry which is preliminary data.</text>
</comment>
<protein>
    <submittedName>
        <fullName evidence="6">LysR family transcriptional regulator</fullName>
    </submittedName>
</protein>
<dbReference type="Pfam" id="PF00126">
    <property type="entry name" value="HTH_1"/>
    <property type="match status" value="1"/>
</dbReference>
<organism evidence="6 7">
    <name type="scientific">Uliginosibacterium sediminicola</name>
    <dbReference type="NCBI Taxonomy" id="2024550"/>
    <lineage>
        <taxon>Bacteria</taxon>
        <taxon>Pseudomonadati</taxon>
        <taxon>Pseudomonadota</taxon>
        <taxon>Betaproteobacteria</taxon>
        <taxon>Rhodocyclales</taxon>
        <taxon>Zoogloeaceae</taxon>
        <taxon>Uliginosibacterium</taxon>
    </lineage>
</organism>
<dbReference type="Pfam" id="PF03466">
    <property type="entry name" value="LysR_substrate"/>
    <property type="match status" value="1"/>
</dbReference>
<accession>A0ABU9YZ37</accession>
<evidence type="ECO:0000259" key="5">
    <source>
        <dbReference type="PROSITE" id="PS50931"/>
    </source>
</evidence>
<dbReference type="SUPFAM" id="SSF53850">
    <property type="entry name" value="Periplasmic binding protein-like II"/>
    <property type="match status" value="1"/>
</dbReference>
<reference evidence="6 7" key="1">
    <citation type="journal article" date="2018" name="Int. J. Syst. Evol. Microbiol.">
        <title>Uliginosibacterium sediminicola sp. nov., isolated from freshwater sediment.</title>
        <authorList>
            <person name="Hwang W.M."/>
            <person name="Kim S.M."/>
            <person name="Kang K."/>
            <person name="Ahn T.Y."/>
        </authorList>
    </citation>
    <scope>NUCLEOTIDE SEQUENCE [LARGE SCALE GENOMIC DNA]</scope>
    <source>
        <strain evidence="6 7">M1-21</strain>
    </source>
</reference>
<keyword evidence="4" id="KW-0804">Transcription</keyword>
<dbReference type="InterPro" id="IPR036390">
    <property type="entry name" value="WH_DNA-bd_sf"/>
</dbReference>
<dbReference type="PANTHER" id="PTHR30126">
    <property type="entry name" value="HTH-TYPE TRANSCRIPTIONAL REGULATOR"/>
    <property type="match status" value="1"/>
</dbReference>
<dbReference type="InterPro" id="IPR036388">
    <property type="entry name" value="WH-like_DNA-bd_sf"/>
</dbReference>
<evidence type="ECO:0000256" key="3">
    <source>
        <dbReference type="ARBA" id="ARBA00023125"/>
    </source>
</evidence>
<dbReference type="EMBL" id="JBDIVE010000005">
    <property type="protein sequence ID" value="MEN3069048.1"/>
    <property type="molecule type" value="Genomic_DNA"/>
</dbReference>
<dbReference type="InterPro" id="IPR000847">
    <property type="entry name" value="LysR_HTH_N"/>
</dbReference>
<feature type="domain" description="HTH lysR-type" evidence="5">
    <location>
        <begin position="4"/>
        <end position="61"/>
    </location>
</feature>
<dbReference type="PRINTS" id="PR00039">
    <property type="entry name" value="HTHLYSR"/>
</dbReference>
<evidence type="ECO:0000256" key="2">
    <source>
        <dbReference type="ARBA" id="ARBA00023015"/>
    </source>
</evidence>